<reference evidence="2" key="1">
    <citation type="submission" date="2020-01" db="EMBL/GenBank/DDBJ databases">
        <authorList>
            <person name="Meier V. D."/>
            <person name="Meier V D."/>
        </authorList>
    </citation>
    <scope>NUCLEOTIDE SEQUENCE</scope>
    <source>
        <strain evidence="2">HLG_WM_MAG_10</strain>
    </source>
</reference>
<feature type="transmembrane region" description="Helical" evidence="1">
    <location>
        <begin position="25"/>
        <end position="41"/>
    </location>
</feature>
<keyword evidence="1" id="KW-0472">Membrane</keyword>
<evidence type="ECO:0000256" key="1">
    <source>
        <dbReference type="SAM" id="Phobius"/>
    </source>
</evidence>
<gene>
    <name evidence="2" type="ORF">HELGO_WM46026</name>
</gene>
<feature type="transmembrane region" description="Helical" evidence="1">
    <location>
        <begin position="77"/>
        <end position="95"/>
    </location>
</feature>
<evidence type="ECO:0000313" key="2">
    <source>
        <dbReference type="EMBL" id="CAA6822055.1"/>
    </source>
</evidence>
<dbReference type="AlphaFoldDB" id="A0A6S6TRW2"/>
<name>A0A6S6TRW2_9BACT</name>
<keyword evidence="1" id="KW-1133">Transmembrane helix</keyword>
<feature type="transmembrane region" description="Helical" evidence="1">
    <location>
        <begin position="53"/>
        <end position="71"/>
    </location>
</feature>
<dbReference type="EMBL" id="CACVAQ010000308">
    <property type="protein sequence ID" value="CAA6822055.1"/>
    <property type="molecule type" value="Genomic_DNA"/>
</dbReference>
<sequence length="109" mass="12742">MKILLTIVLCYFSIQIPITSLKLEGCFFMFAVLFFLYNVFFEREKMKEVHEYAEIFIGIGVTTYICLFAYITDFSVLETLALVIFVLSYPVSHFYSKNDYPKIKIGNES</sequence>
<accession>A0A6S6TRW2</accession>
<protein>
    <submittedName>
        <fullName evidence="2">Uncharacterized protein</fullName>
    </submittedName>
</protein>
<proteinExistence type="predicted"/>
<organism evidence="2">
    <name type="scientific">uncultured Aureispira sp</name>
    <dbReference type="NCBI Taxonomy" id="1331704"/>
    <lineage>
        <taxon>Bacteria</taxon>
        <taxon>Pseudomonadati</taxon>
        <taxon>Bacteroidota</taxon>
        <taxon>Saprospiria</taxon>
        <taxon>Saprospirales</taxon>
        <taxon>Saprospiraceae</taxon>
        <taxon>Aureispira</taxon>
        <taxon>environmental samples</taxon>
    </lineage>
</organism>
<keyword evidence="1" id="KW-0812">Transmembrane</keyword>